<evidence type="ECO:0008006" key="4">
    <source>
        <dbReference type="Google" id="ProtNLM"/>
    </source>
</evidence>
<dbReference type="InterPro" id="IPR027417">
    <property type="entry name" value="P-loop_NTPase"/>
</dbReference>
<dbReference type="PANTHER" id="PTHR35460">
    <property type="entry name" value="TRNA LIGASE 1"/>
    <property type="match status" value="1"/>
</dbReference>
<dbReference type="InterPro" id="IPR038837">
    <property type="entry name" value="tRNA_ligase_1"/>
</dbReference>
<organism evidence="2 3">
    <name type="scientific">Cylindrotheca closterium</name>
    <dbReference type="NCBI Taxonomy" id="2856"/>
    <lineage>
        <taxon>Eukaryota</taxon>
        <taxon>Sar</taxon>
        <taxon>Stramenopiles</taxon>
        <taxon>Ochrophyta</taxon>
        <taxon>Bacillariophyta</taxon>
        <taxon>Bacillariophyceae</taxon>
        <taxon>Bacillariophycidae</taxon>
        <taxon>Bacillariales</taxon>
        <taxon>Bacillariaceae</taxon>
        <taxon>Cylindrotheca</taxon>
    </lineage>
</organism>
<sequence>MPNQLFGMSVAIPGKKRPRTESDSKGLQNSEKRDKPATATSVQRSMDLPHPIRKMRLEAIFHPKFENENRSDMAVRREMTERVTEQQGYLEVTLKHSGSLVLWSGYTRFYSKNSIDNQYTYAAEILVRSHMERAWRGEHNGGKKNNQFDDCSQFLKENRLTLSFEVVTAVLGDHGDRPRKDFVMLTAVADRSRECFYSTAEVIQIAQRFRLPHNDTWIFGISSAESVRRLFAWYDASRETGKARDTVEALSDAADITVPSMYQHEEFQGDILEGIIIRYVPYKENQDIDTTKRLMDRLSSEAITILEKVPSDLPFSFELEPEGEETSSLFGASLRQLSKACGGFSTSDSGENKFQDTLHQILSSNGPRSKFLKHPDKSVDLPTMTKHLTTMSGDIETRRIACMLQRVGSLNKPVSYVLVKEECPGEKSRWLCIIHVHNDETFRQYHFKRNRGDMNLFRGFCIEINGTKTNDLVIEHTREDHIQQASDRRTENFLMLKMKFLPYMTRTFLCRNNLRMIEKEGPPKFYRLIESMLNKWGISAESKNKLIPFLQSWALFAHSVLTTAKKDRNRLSQSNYLDYLEEFSRLYKEGKAPKPIKPNYEGTVIIVAPAQDDAERAAFVIAQKLEMKAAPVAPDSLLPGNICFCSILNAVNKHTKKRIGQMSDTLSIIFLGFNKEDLNIRVTEERDRGKVLGFSKSWRNYDCAERIDLRLKDIPDSTEEDNCSEEFKSCIRQLKSVVERDTDENSRGMLVFFPGLPGCGKSTIVNSADENLGKLQGLHSEGGATFSRKVYVLEGDAVGKSFWSQLRKMRRADSRCVMVADKNAPPNSLKLIGLNCYDTNGVPIAVIPDNSALQTTHIKGTMFPDGERVPDTTHFYPFSLSYLAVCMYRVLQRPPKSHRGKLDQSTPNACMILILFFSLYRSISAEAFSENIDTKVASGGAIISLRPIVLPFLRSAKEFFLPDDLRSELVTAIQLQRGYDLRKKKPKATDKAISKMEKLLRESIEKHRRLLSQLAVDPADCERSFFEQLAHRVRTLDSGFNVEQFLKLASIDLEKKQIHQILTENSSSCMVDFLKMASKGSADDYAIQGGCYTDSQFVTRPHITLIHHNDFDQAQMMEKFSHLQGCSVNVSIKSFLWNEQVAALAVDVAKTTVDGQQMLCSNNTFVHVTVWFAVGAKAFFANELPDLVNKNKAHRVDFAVPITLQGKLTFWGMTNTPIVVC</sequence>
<protein>
    <recommendedName>
        <fullName evidence="4">tRNA ligase phosphodiesterase domain-containing protein</fullName>
    </recommendedName>
</protein>
<dbReference type="EMBL" id="CAKOGP040000557">
    <property type="protein sequence ID" value="CAJ1936179.1"/>
    <property type="molecule type" value="Genomic_DNA"/>
</dbReference>
<evidence type="ECO:0000313" key="2">
    <source>
        <dbReference type="EMBL" id="CAJ1936179.1"/>
    </source>
</evidence>
<dbReference type="AlphaFoldDB" id="A0AAD2FJR6"/>
<evidence type="ECO:0000256" key="1">
    <source>
        <dbReference type="SAM" id="MobiDB-lite"/>
    </source>
</evidence>
<name>A0AAD2FJR6_9STRA</name>
<reference evidence="2" key="1">
    <citation type="submission" date="2023-08" db="EMBL/GenBank/DDBJ databases">
        <authorList>
            <person name="Audoor S."/>
            <person name="Bilcke G."/>
        </authorList>
    </citation>
    <scope>NUCLEOTIDE SEQUENCE</scope>
</reference>
<dbReference type="Gene3D" id="3.40.50.300">
    <property type="entry name" value="P-loop containing nucleotide triphosphate hydrolases"/>
    <property type="match status" value="1"/>
</dbReference>
<dbReference type="PANTHER" id="PTHR35460:SF1">
    <property type="entry name" value="TRNA LIGASE 1"/>
    <property type="match status" value="1"/>
</dbReference>
<accession>A0AAD2FJR6</accession>
<keyword evidence="3" id="KW-1185">Reference proteome</keyword>
<proteinExistence type="predicted"/>
<evidence type="ECO:0000313" key="3">
    <source>
        <dbReference type="Proteomes" id="UP001295423"/>
    </source>
</evidence>
<feature type="region of interest" description="Disordered" evidence="1">
    <location>
        <begin position="1"/>
        <end position="49"/>
    </location>
</feature>
<dbReference type="GO" id="GO:0006388">
    <property type="term" value="P:tRNA splicing, via endonucleolytic cleavage and ligation"/>
    <property type="evidence" value="ECO:0007669"/>
    <property type="project" value="InterPro"/>
</dbReference>
<feature type="compositionally biased region" description="Basic and acidic residues" evidence="1">
    <location>
        <begin position="19"/>
        <end position="36"/>
    </location>
</feature>
<comment type="caution">
    <text evidence="2">The sequence shown here is derived from an EMBL/GenBank/DDBJ whole genome shotgun (WGS) entry which is preliminary data.</text>
</comment>
<dbReference type="GO" id="GO:0003972">
    <property type="term" value="F:RNA ligase (ATP) activity"/>
    <property type="evidence" value="ECO:0007669"/>
    <property type="project" value="InterPro"/>
</dbReference>
<dbReference type="Proteomes" id="UP001295423">
    <property type="component" value="Unassembled WGS sequence"/>
</dbReference>
<gene>
    <name evidence="2" type="ORF">CYCCA115_LOCUS5062</name>
</gene>